<sequence>MARLSGGAGSDDYGRRGSVLHPCEIGGVPVSNEVAEAYRVAFERESLERGVTAEHLREERGRRRKAEEESRFLRAELRRWEDRFFSDGGQTPLHYAGDGVVTAAQALRAATAQPTTTPRSETAYYWWALAFKYLWRLWTKGQASDDLRKCMDCLNRLEREVGNDDDQA</sequence>
<protein>
    <submittedName>
        <fullName evidence="2">Uncharacterized protein</fullName>
    </submittedName>
</protein>
<keyword evidence="1" id="KW-0175">Coiled coil</keyword>
<name>A0A8S5SC39_9CAUD</name>
<evidence type="ECO:0000313" key="2">
    <source>
        <dbReference type="EMBL" id="DAF48620.1"/>
    </source>
</evidence>
<reference evidence="2" key="1">
    <citation type="journal article" date="2021" name="Proc. Natl. Acad. Sci. U.S.A.">
        <title>A Catalog of Tens of Thousands of Viruses from Human Metagenomes Reveals Hidden Associations with Chronic Diseases.</title>
        <authorList>
            <person name="Tisza M.J."/>
            <person name="Buck C.B."/>
        </authorList>
    </citation>
    <scope>NUCLEOTIDE SEQUENCE</scope>
    <source>
        <strain evidence="2">CtqBc4</strain>
    </source>
</reference>
<proteinExistence type="predicted"/>
<evidence type="ECO:0000256" key="1">
    <source>
        <dbReference type="SAM" id="Coils"/>
    </source>
</evidence>
<organism evidence="2">
    <name type="scientific">Siphoviridae sp. ctqBc4</name>
    <dbReference type="NCBI Taxonomy" id="2827945"/>
    <lineage>
        <taxon>Viruses</taxon>
        <taxon>Duplodnaviria</taxon>
        <taxon>Heunggongvirae</taxon>
        <taxon>Uroviricota</taxon>
        <taxon>Caudoviricetes</taxon>
    </lineage>
</organism>
<feature type="coiled-coil region" evidence="1">
    <location>
        <begin position="56"/>
        <end position="83"/>
    </location>
</feature>
<accession>A0A8S5SC39</accession>
<dbReference type="EMBL" id="BK032570">
    <property type="protein sequence ID" value="DAF48620.1"/>
    <property type="molecule type" value="Genomic_DNA"/>
</dbReference>